<accession>A0A840EGN5</accession>
<comment type="caution">
    <text evidence="2">The sequence shown here is derived from an EMBL/GenBank/DDBJ whole genome shotgun (WGS) entry which is preliminary data.</text>
</comment>
<evidence type="ECO:0000313" key="3">
    <source>
        <dbReference type="Proteomes" id="UP000553034"/>
    </source>
</evidence>
<dbReference type="RefSeq" id="WP_183476484.1">
    <property type="nucleotide sequence ID" value="NZ_JACIFO010000002.1"/>
</dbReference>
<keyword evidence="1" id="KW-1133">Transmembrane helix</keyword>
<dbReference type="AlphaFoldDB" id="A0A840EGN5"/>
<organism evidence="2 3">
    <name type="scientific">Mesonia hippocampi</name>
    <dbReference type="NCBI Taxonomy" id="1628250"/>
    <lineage>
        <taxon>Bacteria</taxon>
        <taxon>Pseudomonadati</taxon>
        <taxon>Bacteroidota</taxon>
        <taxon>Flavobacteriia</taxon>
        <taxon>Flavobacteriales</taxon>
        <taxon>Flavobacteriaceae</taxon>
        <taxon>Mesonia</taxon>
    </lineage>
</organism>
<gene>
    <name evidence="2" type="ORF">GGR32_000696</name>
</gene>
<dbReference type="EMBL" id="JACIFO010000002">
    <property type="protein sequence ID" value="MBB4118422.1"/>
    <property type="molecule type" value="Genomic_DNA"/>
</dbReference>
<keyword evidence="1" id="KW-0472">Membrane</keyword>
<protein>
    <submittedName>
        <fullName evidence="2">Uncharacterized protein</fullName>
    </submittedName>
</protein>
<evidence type="ECO:0000313" key="2">
    <source>
        <dbReference type="EMBL" id="MBB4118422.1"/>
    </source>
</evidence>
<keyword evidence="1" id="KW-0812">Transmembrane</keyword>
<keyword evidence="3" id="KW-1185">Reference proteome</keyword>
<sequence>MKNSEENSTQEVDILDLFKIFKKAGQKTEHFFLRIINFFIRNAIVIAVLIVLGIVAGYVLDKRITPSYQTTLVIPVAFSTGEYLKDFSEDFNAKNPALLQKAGVKATDFNSLQVKPLTDLRHIDGEEHLFLRFVSENNILEKEELKKTILDKASRVQLSLTHPKTINGQQVLTKVLDYLRKNEYYKQLAAIYKEQLAIHIQSNLEAEKQLDKVLNTKLTGAEKLPYSINGEAIDFENYVLARKQLQKHTLDLQKEEIAHQEFLKPITKGSAKQVQGFSFYGKRIYVFPIAFIFLYIAFILFVRMLKKARKLNKA</sequence>
<feature type="transmembrane region" description="Helical" evidence="1">
    <location>
        <begin position="284"/>
        <end position="305"/>
    </location>
</feature>
<reference evidence="2 3" key="1">
    <citation type="submission" date="2020-08" db="EMBL/GenBank/DDBJ databases">
        <title>Genomic Encyclopedia of Type Strains, Phase IV (KMG-IV): sequencing the most valuable type-strain genomes for metagenomic binning, comparative biology and taxonomic classification.</title>
        <authorList>
            <person name="Goeker M."/>
        </authorList>
    </citation>
    <scope>NUCLEOTIDE SEQUENCE [LARGE SCALE GENOMIC DNA]</scope>
    <source>
        <strain evidence="2 3">DSM 29568</strain>
    </source>
</reference>
<feature type="transmembrane region" description="Helical" evidence="1">
    <location>
        <begin position="31"/>
        <end position="60"/>
    </location>
</feature>
<evidence type="ECO:0000256" key="1">
    <source>
        <dbReference type="SAM" id="Phobius"/>
    </source>
</evidence>
<dbReference type="Proteomes" id="UP000553034">
    <property type="component" value="Unassembled WGS sequence"/>
</dbReference>
<proteinExistence type="predicted"/>
<name>A0A840EGN5_9FLAO</name>